<evidence type="ECO:0000313" key="4">
    <source>
        <dbReference type="Proteomes" id="UP000503251"/>
    </source>
</evidence>
<dbReference type="SUPFAM" id="SSF140663">
    <property type="entry name" value="TTHA0068-like"/>
    <property type="match status" value="1"/>
</dbReference>
<dbReference type="InterPro" id="IPR023203">
    <property type="entry name" value="TTHA0068_sf"/>
</dbReference>
<evidence type="ECO:0000313" key="1">
    <source>
        <dbReference type="EMBL" id="QJT08306.1"/>
    </source>
</evidence>
<dbReference type="InterPro" id="IPR005500">
    <property type="entry name" value="DUF309"/>
</dbReference>
<dbReference type="OrthoDB" id="9799942at2"/>
<gene>
    <name evidence="2" type="ORF">DQK91_07330</name>
    <name evidence="1" type="ORF">E8L03_04910</name>
</gene>
<reference evidence="2 3" key="1">
    <citation type="submission" date="2018-06" db="EMBL/GenBank/DDBJ databases">
        <title>Complete genome of Desulfovibrio marinus P48SEP.</title>
        <authorList>
            <person name="Crispim J.S."/>
            <person name="Vidigal P.M.P."/>
            <person name="Silva L.C.F."/>
            <person name="Araujo L.C."/>
            <person name="Laguardia C.N."/>
            <person name="Dias R.S."/>
            <person name="Sousa M.P."/>
            <person name="Paula S.O."/>
            <person name="Silva C."/>
        </authorList>
    </citation>
    <scope>NUCLEOTIDE SEQUENCE [LARGE SCALE GENOMIC DNA]</scope>
    <source>
        <strain evidence="2 3">P48SEP</strain>
    </source>
</reference>
<dbReference type="Gene3D" id="1.10.3450.10">
    <property type="entry name" value="TTHA0068-like"/>
    <property type="match status" value="1"/>
</dbReference>
<accession>A0A6P1ZM24</accession>
<dbReference type="EMBL" id="QMIF01000003">
    <property type="protein sequence ID" value="TVM35196.1"/>
    <property type="molecule type" value="Genomic_DNA"/>
</dbReference>
<dbReference type="Pfam" id="PF03745">
    <property type="entry name" value="DUF309"/>
    <property type="match status" value="1"/>
</dbReference>
<keyword evidence="4" id="KW-1185">Reference proteome</keyword>
<evidence type="ECO:0000313" key="3">
    <source>
        <dbReference type="Proteomes" id="UP000434052"/>
    </source>
</evidence>
<dbReference type="Proteomes" id="UP000434052">
    <property type="component" value="Unassembled WGS sequence"/>
</dbReference>
<reference evidence="1 4" key="2">
    <citation type="submission" date="2019-04" db="EMBL/GenBank/DDBJ databases">
        <title>Isolation and culture of sulfate reducing bacteria from the cold seep of the South China Sea.</title>
        <authorList>
            <person name="Sun C."/>
            <person name="Liu R."/>
        </authorList>
    </citation>
    <scope>NUCLEOTIDE SEQUENCE [LARGE SCALE GENOMIC DNA]</scope>
    <source>
        <strain evidence="1 4">CS1</strain>
    </source>
</reference>
<proteinExistence type="predicted"/>
<dbReference type="PANTHER" id="PTHR34796">
    <property type="entry name" value="EXPRESSED PROTEIN"/>
    <property type="match status" value="1"/>
</dbReference>
<dbReference type="AlphaFoldDB" id="A0A6P1ZM24"/>
<dbReference type="RefSeq" id="WP_144234756.1">
    <property type="nucleotide sequence ID" value="NZ_CP039543.1"/>
</dbReference>
<sequence length="128" mass="14189">MTDVRSQCSEPAPELLTRAVAHFNNREFFATHDVLETLWLLEKGPVRNLYKGIIMIAGGMHHNQRGKRTGCLSLLQKGADYVAPYLPSCMGLDLERLVADARAALAWVTERQGCAPVPDELIPVIHPV</sequence>
<name>A0A6P1ZM24_9BACT</name>
<dbReference type="PANTHER" id="PTHR34796:SF1">
    <property type="entry name" value="EXPRESSED PROTEIN"/>
    <property type="match status" value="1"/>
</dbReference>
<dbReference type="EMBL" id="CP039543">
    <property type="protein sequence ID" value="QJT08306.1"/>
    <property type="molecule type" value="Genomic_DNA"/>
</dbReference>
<organism evidence="2 3">
    <name type="scientific">Oceanidesulfovibrio marinus</name>
    <dbReference type="NCBI Taxonomy" id="370038"/>
    <lineage>
        <taxon>Bacteria</taxon>
        <taxon>Pseudomonadati</taxon>
        <taxon>Thermodesulfobacteriota</taxon>
        <taxon>Desulfovibrionia</taxon>
        <taxon>Desulfovibrionales</taxon>
        <taxon>Desulfovibrionaceae</taxon>
        <taxon>Oceanidesulfovibrio</taxon>
    </lineage>
</organism>
<evidence type="ECO:0000313" key="2">
    <source>
        <dbReference type="EMBL" id="TVM35196.1"/>
    </source>
</evidence>
<protein>
    <submittedName>
        <fullName evidence="2">DUF309 domain-containing protein</fullName>
    </submittedName>
</protein>
<dbReference type="Proteomes" id="UP000503251">
    <property type="component" value="Chromosome"/>
</dbReference>